<dbReference type="AlphaFoldDB" id="A0A840SI91"/>
<keyword evidence="2" id="KW-1185">Reference proteome</keyword>
<evidence type="ECO:0000313" key="1">
    <source>
        <dbReference type="EMBL" id="MBB5219868.1"/>
    </source>
</evidence>
<sequence>MKTQILIKTANDWFEFSKSKTGQLDFVGKWENDSLPDVEGYQEIVSSTYFSPAWYIFVQSALNCNPIIYVASDVDVSDKDTFDYLVHIGPLIAAVEAKDSLLAGELFLRRREVFEKFAQLTQYIMEPLCVEILFSICYGKMNNLDADEIPLIFESAKKKLEFDSSRESLEQAFMRYFKKNSVTLTLPLVGTNFYHWDDDIVPESLTKLTDNLNADNLLGNAEKIRAAKHSFYEALKVSAQAEPYNQADKNAIIVCIENVEAKLFGNPGLEKAGHIRALAAKIIREAKPKMMSYSARLVSLNYRQIVVQMVI</sequence>
<evidence type="ECO:0000313" key="2">
    <source>
        <dbReference type="Proteomes" id="UP000578697"/>
    </source>
</evidence>
<proteinExistence type="predicted"/>
<accession>A0A840SI91</accession>
<protein>
    <submittedName>
        <fullName evidence="1">Uncharacterized protein</fullName>
    </submittedName>
</protein>
<dbReference type="RefSeq" id="WP_184653393.1">
    <property type="nucleotide sequence ID" value="NZ_JACHFR010000004.1"/>
</dbReference>
<gene>
    <name evidence="1" type="ORF">HNP77_002257</name>
</gene>
<dbReference type="Proteomes" id="UP000578697">
    <property type="component" value="Unassembled WGS sequence"/>
</dbReference>
<comment type="caution">
    <text evidence="1">The sequence shown here is derived from an EMBL/GenBank/DDBJ whole genome shotgun (WGS) entry which is preliminary data.</text>
</comment>
<name>A0A840SI91_9SPIR</name>
<dbReference type="EMBL" id="JACHFR010000004">
    <property type="protein sequence ID" value="MBB5219868.1"/>
    <property type="molecule type" value="Genomic_DNA"/>
</dbReference>
<organism evidence="1 2">
    <name type="scientific">Treponema rectale</name>
    <dbReference type="NCBI Taxonomy" id="744512"/>
    <lineage>
        <taxon>Bacteria</taxon>
        <taxon>Pseudomonadati</taxon>
        <taxon>Spirochaetota</taxon>
        <taxon>Spirochaetia</taxon>
        <taxon>Spirochaetales</taxon>
        <taxon>Treponemataceae</taxon>
        <taxon>Treponema</taxon>
    </lineage>
</organism>
<reference evidence="1 2" key="1">
    <citation type="submission" date="2020-08" db="EMBL/GenBank/DDBJ databases">
        <title>Genomic Encyclopedia of Type Strains, Phase IV (KMG-IV): sequencing the most valuable type-strain genomes for metagenomic binning, comparative biology and taxonomic classification.</title>
        <authorList>
            <person name="Goeker M."/>
        </authorList>
    </citation>
    <scope>NUCLEOTIDE SEQUENCE [LARGE SCALE GENOMIC DNA]</scope>
    <source>
        <strain evidence="1 2">DSM 103679</strain>
    </source>
</reference>